<keyword evidence="1" id="KW-0175">Coiled coil</keyword>
<proteinExistence type="predicted"/>
<dbReference type="PANTHER" id="PTHR23150">
    <property type="entry name" value="SULFATASE MODIFYING FACTOR 1, 2"/>
    <property type="match status" value="1"/>
</dbReference>
<dbReference type="Proteomes" id="UP000034681">
    <property type="component" value="Unassembled WGS sequence"/>
</dbReference>
<dbReference type="AlphaFoldDB" id="A0A0M2Q2M1"/>
<keyword evidence="4" id="KW-1185">Reference proteome</keyword>
<dbReference type="EMBL" id="AJTX02000002">
    <property type="protein sequence ID" value="KKJ01513.1"/>
    <property type="molecule type" value="Genomic_DNA"/>
</dbReference>
<dbReference type="STRING" id="317619.GCA_000332315_04118"/>
<dbReference type="PANTHER" id="PTHR23150:SF19">
    <property type="entry name" value="FORMYLGLYCINE-GENERATING ENZYME"/>
    <property type="match status" value="1"/>
</dbReference>
<dbReference type="eggNOG" id="COG1196">
    <property type="taxonomic scope" value="Bacteria"/>
</dbReference>
<name>A0A0M2Q2M1_PROHO</name>
<organism evidence="3 4">
    <name type="scientific">Prochlorothrix hollandica PCC 9006 = CALU 1027</name>
    <dbReference type="NCBI Taxonomy" id="317619"/>
    <lineage>
        <taxon>Bacteria</taxon>
        <taxon>Bacillati</taxon>
        <taxon>Cyanobacteriota</taxon>
        <taxon>Cyanophyceae</taxon>
        <taxon>Prochlorotrichales</taxon>
        <taxon>Prochlorotrichaceae</taxon>
        <taxon>Prochlorothrix</taxon>
    </lineage>
</organism>
<evidence type="ECO:0000313" key="3">
    <source>
        <dbReference type="EMBL" id="KKJ01513.1"/>
    </source>
</evidence>
<dbReference type="Gene3D" id="3.90.1580.10">
    <property type="entry name" value="paralog of FGE (formylglycine-generating enzyme)"/>
    <property type="match status" value="1"/>
</dbReference>
<evidence type="ECO:0000256" key="1">
    <source>
        <dbReference type="SAM" id="Coils"/>
    </source>
</evidence>
<accession>A0A0M2Q2M1</accession>
<dbReference type="Pfam" id="PF03781">
    <property type="entry name" value="FGE-sulfatase"/>
    <property type="match status" value="1"/>
</dbReference>
<protein>
    <recommendedName>
        <fullName evidence="2">Sulfatase-modifying factor enzyme-like domain-containing protein</fullName>
    </recommendedName>
</protein>
<gene>
    <name evidence="3" type="ORF">PROH_04180</name>
</gene>
<dbReference type="InterPro" id="IPR016187">
    <property type="entry name" value="CTDL_fold"/>
</dbReference>
<feature type="coiled-coil region" evidence="1">
    <location>
        <begin position="206"/>
        <end position="239"/>
    </location>
</feature>
<feature type="coiled-coil region" evidence="1">
    <location>
        <begin position="127"/>
        <end position="154"/>
    </location>
</feature>
<comment type="caution">
    <text evidence="3">The sequence shown here is derived from an EMBL/GenBank/DDBJ whole genome shotgun (WGS) entry which is preliminary data.</text>
</comment>
<dbReference type="eggNOG" id="COG1262">
    <property type="taxonomic scope" value="Bacteria"/>
</dbReference>
<dbReference type="GO" id="GO:0120147">
    <property type="term" value="F:formylglycine-generating oxidase activity"/>
    <property type="evidence" value="ECO:0007669"/>
    <property type="project" value="TreeGrafter"/>
</dbReference>
<sequence length="626" mass="70040">MNPKPATQPIKILQRTYHLPVLTGDSLKQLQASIQNRQQAIRTGEEIVVVQVQQQEQVPGGLLGLGRKTVTRTIRQRQRKPLDMQQRFQYLEAQIRDYDVLLRLLKQHRVAYQRFFLDLSKEVQQLIETKCQQMAALEAKRQQIETQAQAKGNQGLLAMTLSQKRQVIDSLLMLDKAAVLMLKKVSLISEGIAKLTQDSELSKQVLENMMAELRDYREAIVLQRELDALQQEITQFTQVALDLEHYLQQYLGPFQALIEDAAQVDGQLAQTVEEIRNLAEDLMGAQGGWFDVAGAEQLTESLLTLEVARIQKQERLGDALEMAGRERLTGQFRAANLSDRAVAAVEIGEQIAAIQGHVQRQLVGLQGTMTVEIEAEIEADPDLGAGFYGLSATSEPITFELPKQGGTLELVPVPAGELVMVKGSHRVQVPEFSMGKFPVTQRQYQAIIGQNPSKFGDNPEHPVETVTWHQAMAFCRKLTKLLQLTDQVITLPSETMWEWAAREAENSSLTYAVSNDLDQVGWYKENSSRTTHPVGQKDANKLGIHDMSGNVWEWCQDNWASSTNELSQDGKPLLKGGDNTLRAVRGGSWFDYAVICSSGNRDFYDPGCSYGNQGFRVVLLPVGFVP</sequence>
<dbReference type="InterPro" id="IPR051043">
    <property type="entry name" value="Sulfatase_Mod_Factor_Kinase"/>
</dbReference>
<dbReference type="OrthoDB" id="3981129at2"/>
<evidence type="ECO:0000259" key="2">
    <source>
        <dbReference type="Pfam" id="PF03781"/>
    </source>
</evidence>
<dbReference type="InterPro" id="IPR005532">
    <property type="entry name" value="SUMF_dom"/>
</dbReference>
<reference evidence="3" key="1">
    <citation type="submission" date="2012-04" db="EMBL/GenBank/DDBJ databases">
        <authorList>
            <person name="Borisov I.G."/>
            <person name="Ivanikova N.V."/>
            <person name="Pinevich A.V."/>
        </authorList>
    </citation>
    <scope>NUCLEOTIDE SEQUENCE</scope>
    <source>
        <strain evidence="3">CALU 1027</strain>
    </source>
</reference>
<dbReference type="RefSeq" id="WP_017714259.1">
    <property type="nucleotide sequence ID" value="NZ_KB235941.1"/>
</dbReference>
<dbReference type="InterPro" id="IPR042095">
    <property type="entry name" value="SUMF_sf"/>
</dbReference>
<evidence type="ECO:0000313" key="4">
    <source>
        <dbReference type="Proteomes" id="UP000034681"/>
    </source>
</evidence>
<feature type="domain" description="Sulfatase-modifying factor enzyme-like" evidence="2">
    <location>
        <begin position="422"/>
        <end position="618"/>
    </location>
</feature>
<dbReference type="SUPFAM" id="SSF56436">
    <property type="entry name" value="C-type lectin-like"/>
    <property type="match status" value="1"/>
</dbReference>